<dbReference type="InterPro" id="IPR035441">
    <property type="entry name" value="TFIIS/LEDGF_dom_sf"/>
</dbReference>
<evidence type="ECO:0000256" key="2">
    <source>
        <dbReference type="SAM" id="MobiDB-lite"/>
    </source>
</evidence>
<proteinExistence type="predicted"/>
<dbReference type="AlphaFoldDB" id="A0A3L6Q4U5"/>
<dbReference type="PROSITE" id="PS51319">
    <property type="entry name" value="TFIIS_N"/>
    <property type="match status" value="1"/>
</dbReference>
<keyword evidence="5" id="KW-1185">Reference proteome</keyword>
<feature type="compositionally biased region" description="Low complexity" evidence="2">
    <location>
        <begin position="45"/>
        <end position="55"/>
    </location>
</feature>
<dbReference type="Proteomes" id="UP000275267">
    <property type="component" value="Unassembled WGS sequence"/>
</dbReference>
<dbReference type="Pfam" id="PF08711">
    <property type="entry name" value="Med26"/>
    <property type="match status" value="1"/>
</dbReference>
<protein>
    <recommendedName>
        <fullName evidence="3">TFIIS N-terminal domain-containing protein</fullName>
    </recommendedName>
</protein>
<sequence length="182" mass="19484">MPGVPKTEPPHPPLSSHALGFEDSGRSCRRLELEQPAASTGPLGAAARAPRAARAALRRRRLQRPAPASPEAEADAAKVGAAEAAEELGAGSDPGLESKIVAIRVFLEDPDQPDDELETGIGQHVNGLRKHPSAKVRRLVKQLIRKWKEIVHEWVRLHNSGGDGGFSIIGASLYRVLQSLLA</sequence>
<evidence type="ECO:0000256" key="1">
    <source>
        <dbReference type="PROSITE-ProRule" id="PRU00649"/>
    </source>
</evidence>
<dbReference type="EMBL" id="PQIB02000013">
    <property type="protein sequence ID" value="RLM73602.1"/>
    <property type="molecule type" value="Genomic_DNA"/>
</dbReference>
<feature type="region of interest" description="Disordered" evidence="2">
    <location>
        <begin position="1"/>
        <end position="93"/>
    </location>
</feature>
<dbReference type="PANTHER" id="PTHR47210">
    <property type="entry name" value="MEDIATOR OF RNA POLYMERASE II TRANSCRIPTION SUBUNIT 26C-RELATED"/>
    <property type="match status" value="1"/>
</dbReference>
<dbReference type="GO" id="GO:0005634">
    <property type="term" value="C:nucleus"/>
    <property type="evidence" value="ECO:0007669"/>
    <property type="project" value="UniProtKB-SubCell"/>
</dbReference>
<keyword evidence="1" id="KW-0539">Nucleus</keyword>
<dbReference type="SUPFAM" id="SSF47676">
    <property type="entry name" value="Conserved domain common to transcription factors TFIIS, elongin A, CRSP70"/>
    <property type="match status" value="1"/>
</dbReference>
<feature type="compositionally biased region" description="Basic and acidic residues" evidence="2">
    <location>
        <begin position="23"/>
        <end position="33"/>
    </location>
</feature>
<feature type="domain" description="TFIIS N-terminal" evidence="3">
    <location>
        <begin position="75"/>
        <end position="154"/>
    </location>
</feature>
<dbReference type="CDD" id="cd00183">
    <property type="entry name" value="TFIIS_I"/>
    <property type="match status" value="1"/>
</dbReference>
<evidence type="ECO:0000259" key="3">
    <source>
        <dbReference type="PROSITE" id="PS51319"/>
    </source>
</evidence>
<dbReference type="Gene3D" id="1.20.930.10">
    <property type="entry name" value="Conserved domain common to transcription factors TFIIS, elongin A, CRSP70"/>
    <property type="match status" value="1"/>
</dbReference>
<dbReference type="OrthoDB" id="550309at2759"/>
<comment type="subcellular location">
    <subcellularLocation>
        <location evidence="1">Nucleus</location>
    </subcellularLocation>
</comment>
<accession>A0A3L6Q4U5</accession>
<dbReference type="STRING" id="4540.A0A3L6Q4U5"/>
<comment type="caution">
    <text evidence="4">The sequence shown here is derived from an EMBL/GenBank/DDBJ whole genome shotgun (WGS) entry which is preliminary data.</text>
</comment>
<organism evidence="4 5">
    <name type="scientific">Panicum miliaceum</name>
    <name type="common">Proso millet</name>
    <name type="synonym">Broomcorn millet</name>
    <dbReference type="NCBI Taxonomy" id="4540"/>
    <lineage>
        <taxon>Eukaryota</taxon>
        <taxon>Viridiplantae</taxon>
        <taxon>Streptophyta</taxon>
        <taxon>Embryophyta</taxon>
        <taxon>Tracheophyta</taxon>
        <taxon>Spermatophyta</taxon>
        <taxon>Magnoliopsida</taxon>
        <taxon>Liliopsida</taxon>
        <taxon>Poales</taxon>
        <taxon>Poaceae</taxon>
        <taxon>PACMAD clade</taxon>
        <taxon>Panicoideae</taxon>
        <taxon>Panicodae</taxon>
        <taxon>Paniceae</taxon>
        <taxon>Panicinae</taxon>
        <taxon>Panicum</taxon>
        <taxon>Panicum sect. Panicum</taxon>
    </lineage>
</organism>
<evidence type="ECO:0000313" key="5">
    <source>
        <dbReference type="Proteomes" id="UP000275267"/>
    </source>
</evidence>
<name>A0A3L6Q4U5_PANMI</name>
<gene>
    <name evidence="4" type="ORF">C2845_PM15G14270</name>
</gene>
<dbReference type="InterPro" id="IPR017923">
    <property type="entry name" value="TFIIS_N"/>
</dbReference>
<reference evidence="5" key="1">
    <citation type="journal article" date="2019" name="Nat. Commun.">
        <title>The genome of broomcorn millet.</title>
        <authorList>
            <person name="Zou C."/>
            <person name="Miki D."/>
            <person name="Li D."/>
            <person name="Tang Q."/>
            <person name="Xiao L."/>
            <person name="Rajput S."/>
            <person name="Deng P."/>
            <person name="Jia W."/>
            <person name="Huang R."/>
            <person name="Zhang M."/>
            <person name="Sun Y."/>
            <person name="Hu J."/>
            <person name="Fu X."/>
            <person name="Schnable P.S."/>
            <person name="Li F."/>
            <person name="Zhang H."/>
            <person name="Feng B."/>
            <person name="Zhu X."/>
            <person name="Liu R."/>
            <person name="Schnable J.C."/>
            <person name="Zhu J.-K."/>
            <person name="Zhang H."/>
        </authorList>
    </citation>
    <scope>NUCLEOTIDE SEQUENCE [LARGE SCALE GENOMIC DNA]</scope>
</reference>
<dbReference type="PANTHER" id="PTHR47210:SF6">
    <property type="entry name" value="TFIIS N-TERMINAL DOMAIN-CONTAINING PROTEIN"/>
    <property type="match status" value="1"/>
</dbReference>
<evidence type="ECO:0000313" key="4">
    <source>
        <dbReference type="EMBL" id="RLM73602.1"/>
    </source>
</evidence>
<feature type="compositionally biased region" description="Low complexity" evidence="2">
    <location>
        <begin position="64"/>
        <end position="91"/>
    </location>
</feature>
<dbReference type="InterPro" id="IPR044790">
    <property type="entry name" value="MD26C-like"/>
</dbReference>